<evidence type="ECO:0000256" key="4">
    <source>
        <dbReference type="ARBA" id="ARBA00023163"/>
    </source>
</evidence>
<comment type="similarity">
    <text evidence="1">Belongs to the sigma-70 factor family. ECF subfamily.</text>
</comment>
<keyword evidence="4" id="KW-0804">Transcription</keyword>
<dbReference type="InterPro" id="IPR036388">
    <property type="entry name" value="WH-like_DNA-bd_sf"/>
</dbReference>
<dbReference type="RefSeq" id="WP_210656310.1">
    <property type="nucleotide sequence ID" value="NZ_JAGKSP010000002.1"/>
</dbReference>
<accession>A0ABS5C8B2</accession>
<dbReference type="SUPFAM" id="SSF88659">
    <property type="entry name" value="Sigma3 and sigma4 domains of RNA polymerase sigma factors"/>
    <property type="match status" value="1"/>
</dbReference>
<dbReference type="EMBL" id="JAGKSP010000002">
    <property type="protein sequence ID" value="MBP3962226.1"/>
    <property type="molecule type" value="Genomic_DNA"/>
</dbReference>
<reference evidence="7 8" key="1">
    <citation type="submission" date="2021-04" db="EMBL/GenBank/DDBJ databases">
        <title>Paenibacillus sp. DLE-14 whole genome sequence.</title>
        <authorList>
            <person name="Ham Y.J."/>
        </authorList>
    </citation>
    <scope>NUCLEOTIDE SEQUENCE [LARGE SCALE GENOMIC DNA]</scope>
    <source>
        <strain evidence="7 8">DLE-14</strain>
    </source>
</reference>
<dbReference type="Pfam" id="PF04542">
    <property type="entry name" value="Sigma70_r2"/>
    <property type="match status" value="1"/>
</dbReference>
<gene>
    <name evidence="7" type="ORF">I8J30_05835</name>
</gene>
<dbReference type="Proteomes" id="UP000673394">
    <property type="component" value="Unassembled WGS sequence"/>
</dbReference>
<dbReference type="NCBIfam" id="TIGR02937">
    <property type="entry name" value="sigma70-ECF"/>
    <property type="match status" value="1"/>
</dbReference>
<dbReference type="SUPFAM" id="SSF88946">
    <property type="entry name" value="Sigma2 domain of RNA polymerase sigma factors"/>
    <property type="match status" value="1"/>
</dbReference>
<feature type="domain" description="RNA polymerase sigma factor 70 region 4 type 2" evidence="6">
    <location>
        <begin position="115"/>
        <end position="166"/>
    </location>
</feature>
<name>A0ABS5C8B2_9BACL</name>
<dbReference type="Gene3D" id="1.10.1740.10">
    <property type="match status" value="1"/>
</dbReference>
<dbReference type="Gene3D" id="1.10.10.10">
    <property type="entry name" value="Winged helix-like DNA-binding domain superfamily/Winged helix DNA-binding domain"/>
    <property type="match status" value="1"/>
</dbReference>
<dbReference type="PANTHER" id="PTHR43133">
    <property type="entry name" value="RNA POLYMERASE ECF-TYPE SIGMA FACTO"/>
    <property type="match status" value="1"/>
</dbReference>
<keyword evidence="2" id="KW-0805">Transcription regulation</keyword>
<evidence type="ECO:0000256" key="2">
    <source>
        <dbReference type="ARBA" id="ARBA00023015"/>
    </source>
</evidence>
<dbReference type="InterPro" id="IPR014284">
    <property type="entry name" value="RNA_pol_sigma-70_dom"/>
</dbReference>
<sequence length="172" mass="19938">MNIESSRTEPNVLFQLEAYEDKLLELYKEMIHVAYGKVHNKSDAQDAVQEAWVRMLTKQGTLRERSKLFSWAKVITSNIALNLNKKAARMRPSNEMESICRSQDAGYRDEAAVMLEINELLDMLDPASRAMLLYKFYYGFKDAEIAAVMQVPVGTIKARIHRTKRYLRDKMI</sequence>
<evidence type="ECO:0000259" key="6">
    <source>
        <dbReference type="Pfam" id="PF08281"/>
    </source>
</evidence>
<evidence type="ECO:0000259" key="5">
    <source>
        <dbReference type="Pfam" id="PF04542"/>
    </source>
</evidence>
<evidence type="ECO:0000313" key="7">
    <source>
        <dbReference type="EMBL" id="MBP3962226.1"/>
    </source>
</evidence>
<feature type="domain" description="RNA polymerase sigma-70 region 2" evidence="5">
    <location>
        <begin position="27"/>
        <end position="89"/>
    </location>
</feature>
<organism evidence="7 8">
    <name type="scientific">Paenibacillus lignilyticus</name>
    <dbReference type="NCBI Taxonomy" id="1172615"/>
    <lineage>
        <taxon>Bacteria</taxon>
        <taxon>Bacillati</taxon>
        <taxon>Bacillota</taxon>
        <taxon>Bacilli</taxon>
        <taxon>Bacillales</taxon>
        <taxon>Paenibacillaceae</taxon>
        <taxon>Paenibacillus</taxon>
    </lineage>
</organism>
<dbReference type="InterPro" id="IPR039425">
    <property type="entry name" value="RNA_pol_sigma-70-like"/>
</dbReference>
<evidence type="ECO:0000256" key="3">
    <source>
        <dbReference type="ARBA" id="ARBA00023082"/>
    </source>
</evidence>
<dbReference type="InterPro" id="IPR013324">
    <property type="entry name" value="RNA_pol_sigma_r3/r4-like"/>
</dbReference>
<dbReference type="PANTHER" id="PTHR43133:SF60">
    <property type="entry name" value="RNA POLYMERASE SIGMA FACTOR SIGV"/>
    <property type="match status" value="1"/>
</dbReference>
<keyword evidence="8" id="KW-1185">Reference proteome</keyword>
<dbReference type="Pfam" id="PF08281">
    <property type="entry name" value="Sigma70_r4_2"/>
    <property type="match status" value="1"/>
</dbReference>
<dbReference type="InterPro" id="IPR007627">
    <property type="entry name" value="RNA_pol_sigma70_r2"/>
</dbReference>
<keyword evidence="3" id="KW-0731">Sigma factor</keyword>
<proteinExistence type="inferred from homology"/>
<dbReference type="InterPro" id="IPR013325">
    <property type="entry name" value="RNA_pol_sigma_r2"/>
</dbReference>
<dbReference type="InterPro" id="IPR013249">
    <property type="entry name" value="RNA_pol_sigma70_r4_t2"/>
</dbReference>
<comment type="caution">
    <text evidence="7">The sequence shown here is derived from an EMBL/GenBank/DDBJ whole genome shotgun (WGS) entry which is preliminary data.</text>
</comment>
<evidence type="ECO:0000313" key="8">
    <source>
        <dbReference type="Proteomes" id="UP000673394"/>
    </source>
</evidence>
<dbReference type="CDD" id="cd06171">
    <property type="entry name" value="Sigma70_r4"/>
    <property type="match status" value="1"/>
</dbReference>
<evidence type="ECO:0000256" key="1">
    <source>
        <dbReference type="ARBA" id="ARBA00010641"/>
    </source>
</evidence>
<protein>
    <submittedName>
        <fullName evidence="7">RNA polymerase sigma factor</fullName>
    </submittedName>
</protein>